<dbReference type="EMBL" id="BAABBR010000001">
    <property type="protein sequence ID" value="GAA4033558.1"/>
    <property type="molecule type" value="Genomic_DNA"/>
</dbReference>
<evidence type="ECO:0000256" key="5">
    <source>
        <dbReference type="ARBA" id="ARBA00022617"/>
    </source>
</evidence>
<keyword evidence="4" id="KW-1003">Cell membrane</keyword>
<dbReference type="InterPro" id="IPR052168">
    <property type="entry name" value="Cytochrome_b561_oxidase"/>
</dbReference>
<evidence type="ECO:0000313" key="15">
    <source>
        <dbReference type="EMBL" id="GAA4033558.1"/>
    </source>
</evidence>
<evidence type="ECO:0000256" key="9">
    <source>
        <dbReference type="ARBA" id="ARBA00022989"/>
    </source>
</evidence>
<dbReference type="PANTHER" id="PTHR30529:SF1">
    <property type="entry name" value="CYTOCHROME B561 HOMOLOG 2"/>
    <property type="match status" value="1"/>
</dbReference>
<sequence length="198" mass="21310">MATVAAAVPQNPVQRYSGVAVAFHWITAAAVIFQLWLGFSMGDEGPPAEPTFTWHKTVGALILFLTLARLTYRLSNPPPPFPDDISKWERVAAVWNHRLFYLLLLGLPIGGYLAVSAFQQGKPIMLLGGIPLPTVPGIPKSMGEVFGGMHEVAAFALIALMAVHVAAALKHRFIDKAPSSGRMPPLTLPHEETVVGQG</sequence>
<evidence type="ECO:0000256" key="12">
    <source>
        <dbReference type="ARBA" id="ARBA00037975"/>
    </source>
</evidence>
<feature type="transmembrane region" description="Helical" evidence="13">
    <location>
        <begin position="19"/>
        <end position="39"/>
    </location>
</feature>
<evidence type="ECO:0000256" key="10">
    <source>
        <dbReference type="ARBA" id="ARBA00023004"/>
    </source>
</evidence>
<comment type="caution">
    <text evidence="15">The sequence shown here is derived from an EMBL/GenBank/DDBJ whole genome shotgun (WGS) entry which is preliminary data.</text>
</comment>
<keyword evidence="10" id="KW-0408">Iron</keyword>
<feature type="transmembrane region" description="Helical" evidence="13">
    <location>
        <begin position="152"/>
        <end position="169"/>
    </location>
</feature>
<protein>
    <recommendedName>
        <fullName evidence="14">Cytochrome b561 bacterial/Ni-hydrogenase domain-containing protein</fullName>
    </recommendedName>
</protein>
<keyword evidence="7" id="KW-0479">Metal-binding</keyword>
<comment type="cofactor">
    <cofactor evidence="1">
        <name>heme b</name>
        <dbReference type="ChEBI" id="CHEBI:60344"/>
    </cofactor>
</comment>
<evidence type="ECO:0000256" key="1">
    <source>
        <dbReference type="ARBA" id="ARBA00001970"/>
    </source>
</evidence>
<dbReference type="Gene3D" id="1.20.950.20">
    <property type="entry name" value="Transmembrane di-heme cytochromes, Chain C"/>
    <property type="match status" value="1"/>
</dbReference>
<evidence type="ECO:0000256" key="8">
    <source>
        <dbReference type="ARBA" id="ARBA00022982"/>
    </source>
</evidence>
<feature type="transmembrane region" description="Helical" evidence="13">
    <location>
        <begin position="51"/>
        <end position="72"/>
    </location>
</feature>
<evidence type="ECO:0000256" key="2">
    <source>
        <dbReference type="ARBA" id="ARBA00004651"/>
    </source>
</evidence>
<dbReference type="PANTHER" id="PTHR30529">
    <property type="entry name" value="CYTOCHROME B561"/>
    <property type="match status" value="1"/>
</dbReference>
<reference evidence="16" key="1">
    <citation type="journal article" date="2019" name="Int. J. Syst. Evol. Microbiol.">
        <title>The Global Catalogue of Microorganisms (GCM) 10K type strain sequencing project: providing services to taxonomists for standard genome sequencing and annotation.</title>
        <authorList>
            <consortium name="The Broad Institute Genomics Platform"/>
            <consortium name="The Broad Institute Genome Sequencing Center for Infectious Disease"/>
            <person name="Wu L."/>
            <person name="Ma J."/>
        </authorList>
    </citation>
    <scope>NUCLEOTIDE SEQUENCE [LARGE SCALE GENOMIC DNA]</scope>
    <source>
        <strain evidence="16">JCM 17564</strain>
    </source>
</reference>
<proteinExistence type="inferred from homology"/>
<evidence type="ECO:0000256" key="6">
    <source>
        <dbReference type="ARBA" id="ARBA00022692"/>
    </source>
</evidence>
<dbReference type="Pfam" id="PF01292">
    <property type="entry name" value="Ni_hydr_CYTB"/>
    <property type="match status" value="1"/>
</dbReference>
<dbReference type="Proteomes" id="UP001424459">
    <property type="component" value="Unassembled WGS sequence"/>
</dbReference>
<evidence type="ECO:0000313" key="16">
    <source>
        <dbReference type="Proteomes" id="UP001424459"/>
    </source>
</evidence>
<gene>
    <name evidence="15" type="ORF">GCM10022281_11740</name>
</gene>
<comment type="subcellular location">
    <subcellularLocation>
        <location evidence="2">Cell membrane</location>
        <topology evidence="2">Multi-pass membrane protein</topology>
    </subcellularLocation>
</comment>
<feature type="domain" description="Cytochrome b561 bacterial/Ni-hydrogenase" evidence="14">
    <location>
        <begin position="15"/>
        <end position="183"/>
    </location>
</feature>
<keyword evidence="3" id="KW-0813">Transport</keyword>
<accession>A0ABP7TZG2</accession>
<evidence type="ECO:0000256" key="4">
    <source>
        <dbReference type="ARBA" id="ARBA00022475"/>
    </source>
</evidence>
<evidence type="ECO:0000256" key="3">
    <source>
        <dbReference type="ARBA" id="ARBA00022448"/>
    </source>
</evidence>
<keyword evidence="5" id="KW-0349">Heme</keyword>
<name>A0ABP7TZG2_9SPHN</name>
<dbReference type="RefSeq" id="WP_344696100.1">
    <property type="nucleotide sequence ID" value="NZ_BAABBR010000001.1"/>
</dbReference>
<evidence type="ECO:0000256" key="13">
    <source>
        <dbReference type="SAM" id="Phobius"/>
    </source>
</evidence>
<keyword evidence="6 13" id="KW-0812">Transmembrane</keyword>
<organism evidence="15 16">
    <name type="scientific">Sphingomonas rosea</name>
    <dbReference type="NCBI Taxonomy" id="335605"/>
    <lineage>
        <taxon>Bacteria</taxon>
        <taxon>Pseudomonadati</taxon>
        <taxon>Pseudomonadota</taxon>
        <taxon>Alphaproteobacteria</taxon>
        <taxon>Sphingomonadales</taxon>
        <taxon>Sphingomonadaceae</taxon>
        <taxon>Sphingomonas</taxon>
    </lineage>
</organism>
<evidence type="ECO:0000256" key="11">
    <source>
        <dbReference type="ARBA" id="ARBA00023136"/>
    </source>
</evidence>
<evidence type="ECO:0000256" key="7">
    <source>
        <dbReference type="ARBA" id="ARBA00022723"/>
    </source>
</evidence>
<feature type="transmembrane region" description="Helical" evidence="13">
    <location>
        <begin position="99"/>
        <end position="118"/>
    </location>
</feature>
<keyword evidence="8" id="KW-0249">Electron transport</keyword>
<comment type="similarity">
    <text evidence="12">Belongs to the cytochrome b561 family.</text>
</comment>
<dbReference type="SUPFAM" id="SSF81342">
    <property type="entry name" value="Transmembrane di-heme cytochromes"/>
    <property type="match status" value="1"/>
</dbReference>
<keyword evidence="9 13" id="KW-1133">Transmembrane helix</keyword>
<keyword evidence="16" id="KW-1185">Reference proteome</keyword>
<keyword evidence="11 13" id="KW-0472">Membrane</keyword>
<dbReference type="InterPro" id="IPR016174">
    <property type="entry name" value="Di-haem_cyt_TM"/>
</dbReference>
<evidence type="ECO:0000259" key="14">
    <source>
        <dbReference type="Pfam" id="PF01292"/>
    </source>
</evidence>
<dbReference type="InterPro" id="IPR011577">
    <property type="entry name" value="Cyt_b561_bac/Ni-Hgenase"/>
</dbReference>